<accession>A0AAV3X7G1</accession>
<organism evidence="1 2">
    <name type="scientific">Microseira wollei NIES-4236</name>
    <dbReference type="NCBI Taxonomy" id="2530354"/>
    <lineage>
        <taxon>Bacteria</taxon>
        <taxon>Bacillati</taxon>
        <taxon>Cyanobacteriota</taxon>
        <taxon>Cyanophyceae</taxon>
        <taxon>Oscillatoriophycideae</taxon>
        <taxon>Aerosakkonematales</taxon>
        <taxon>Aerosakkonemataceae</taxon>
        <taxon>Microseira</taxon>
    </lineage>
</organism>
<evidence type="ECO:0008006" key="3">
    <source>
        <dbReference type="Google" id="ProtNLM"/>
    </source>
</evidence>
<sequence>MKNKTLNLRISERRLNKLRLYSAWKDKTMTQILEDFIDSLPTPEIGNQVAVPAPAFTGKHRSGDAT</sequence>
<dbReference type="EMBL" id="BLAY01000039">
    <property type="protein sequence ID" value="GET38088.1"/>
    <property type="molecule type" value="Genomic_DNA"/>
</dbReference>
<comment type="caution">
    <text evidence="1">The sequence shown here is derived from an EMBL/GenBank/DDBJ whole genome shotgun (WGS) entry which is preliminary data.</text>
</comment>
<evidence type="ECO:0000313" key="1">
    <source>
        <dbReference type="EMBL" id="GET38088.1"/>
    </source>
</evidence>
<name>A0AAV3X7G1_9CYAN</name>
<reference evidence="1" key="1">
    <citation type="submission" date="2019-10" db="EMBL/GenBank/DDBJ databases">
        <title>Draft genome sequece of Microseira wollei NIES-4236.</title>
        <authorList>
            <person name="Yamaguchi H."/>
            <person name="Suzuki S."/>
            <person name="Kawachi M."/>
        </authorList>
    </citation>
    <scope>NUCLEOTIDE SEQUENCE</scope>
    <source>
        <strain evidence="1">NIES-4236</strain>
    </source>
</reference>
<dbReference type="Proteomes" id="UP001050975">
    <property type="component" value="Unassembled WGS sequence"/>
</dbReference>
<evidence type="ECO:0000313" key="2">
    <source>
        <dbReference type="Proteomes" id="UP001050975"/>
    </source>
</evidence>
<gene>
    <name evidence="1" type="ORF">MiSe_28420</name>
</gene>
<keyword evidence="2" id="KW-1185">Reference proteome</keyword>
<dbReference type="AlphaFoldDB" id="A0AAV3X7G1"/>
<protein>
    <recommendedName>
        <fullName evidence="3">CopG domain protein DNA-binding domain protein</fullName>
    </recommendedName>
</protein>
<proteinExistence type="predicted"/>